<keyword evidence="2" id="KW-1185">Reference proteome</keyword>
<proteinExistence type="predicted"/>
<sequence length="187" mass="20237">ATIAAFRAVTSSVAPWLCSHTDILVVRGSIVALNVSEGREIETTADLGGNVAAEEPGVSEETRLEVPEGVGAGVGKGSSAGNVFVSTTGEENPSPFAQCGDQHREKREVWRCLARMSISIALSSLKNRLILGRHDRAADEAKPIPRCHIKVLFFNSYPNLKQLGVASDINRANHFFMFSIIFVLILY</sequence>
<evidence type="ECO:0000313" key="2">
    <source>
        <dbReference type="Proteomes" id="UP000824120"/>
    </source>
</evidence>
<dbReference type="EMBL" id="JACXVP010000006">
    <property type="protein sequence ID" value="KAG5599681.1"/>
    <property type="molecule type" value="Genomic_DNA"/>
</dbReference>
<comment type="caution">
    <text evidence="1">The sequence shown here is derived from an EMBL/GenBank/DDBJ whole genome shotgun (WGS) entry which is preliminary data.</text>
</comment>
<gene>
    <name evidence="1" type="ORF">H5410_031051</name>
</gene>
<name>A0A9J5YHD4_SOLCO</name>
<evidence type="ECO:0000313" key="1">
    <source>
        <dbReference type="EMBL" id="KAG5599681.1"/>
    </source>
</evidence>
<accession>A0A9J5YHD4</accession>
<organism evidence="1 2">
    <name type="scientific">Solanum commersonii</name>
    <name type="common">Commerson's wild potato</name>
    <name type="synonym">Commerson's nightshade</name>
    <dbReference type="NCBI Taxonomy" id="4109"/>
    <lineage>
        <taxon>Eukaryota</taxon>
        <taxon>Viridiplantae</taxon>
        <taxon>Streptophyta</taxon>
        <taxon>Embryophyta</taxon>
        <taxon>Tracheophyta</taxon>
        <taxon>Spermatophyta</taxon>
        <taxon>Magnoliopsida</taxon>
        <taxon>eudicotyledons</taxon>
        <taxon>Gunneridae</taxon>
        <taxon>Pentapetalae</taxon>
        <taxon>asterids</taxon>
        <taxon>lamiids</taxon>
        <taxon>Solanales</taxon>
        <taxon>Solanaceae</taxon>
        <taxon>Solanoideae</taxon>
        <taxon>Solaneae</taxon>
        <taxon>Solanum</taxon>
    </lineage>
</organism>
<reference evidence="1 2" key="1">
    <citation type="submission" date="2020-09" db="EMBL/GenBank/DDBJ databases">
        <title>De no assembly of potato wild relative species, Solanum commersonii.</title>
        <authorList>
            <person name="Cho K."/>
        </authorList>
    </citation>
    <scope>NUCLEOTIDE SEQUENCE [LARGE SCALE GENOMIC DNA]</scope>
    <source>
        <strain evidence="1">LZ3.2</strain>
        <tissue evidence="1">Leaf</tissue>
    </source>
</reference>
<protein>
    <submittedName>
        <fullName evidence="1">Uncharacterized protein</fullName>
    </submittedName>
</protein>
<dbReference type="Proteomes" id="UP000824120">
    <property type="component" value="Chromosome 6"/>
</dbReference>
<dbReference type="AlphaFoldDB" id="A0A9J5YHD4"/>
<feature type="non-terminal residue" evidence="1">
    <location>
        <position position="187"/>
    </location>
</feature>